<dbReference type="EMBL" id="PQIB02000016">
    <property type="protein sequence ID" value="RLM62025.1"/>
    <property type="molecule type" value="Genomic_DNA"/>
</dbReference>
<evidence type="ECO:0000313" key="2">
    <source>
        <dbReference type="EMBL" id="RLM62025.1"/>
    </source>
</evidence>
<feature type="compositionally biased region" description="Basic and acidic residues" evidence="1">
    <location>
        <begin position="89"/>
        <end position="108"/>
    </location>
</feature>
<feature type="compositionally biased region" description="Polar residues" evidence="1">
    <location>
        <begin position="110"/>
        <end position="124"/>
    </location>
</feature>
<feature type="compositionally biased region" description="Basic residues" evidence="1">
    <location>
        <begin position="125"/>
        <end position="135"/>
    </location>
</feature>
<keyword evidence="3" id="KW-1185">Reference proteome</keyword>
<dbReference type="AlphaFoldDB" id="A0A3L6PTP8"/>
<feature type="region of interest" description="Disordered" evidence="1">
    <location>
        <begin position="71"/>
        <end position="135"/>
    </location>
</feature>
<name>A0A3L6PTP8_PANMI</name>
<evidence type="ECO:0000256" key="1">
    <source>
        <dbReference type="SAM" id="MobiDB-lite"/>
    </source>
</evidence>
<comment type="caution">
    <text evidence="2">The sequence shown here is derived from an EMBL/GenBank/DDBJ whole genome shotgun (WGS) entry which is preliminary data.</text>
</comment>
<dbReference type="Proteomes" id="UP000275267">
    <property type="component" value="Unassembled WGS sequence"/>
</dbReference>
<proteinExistence type="predicted"/>
<organism evidence="2 3">
    <name type="scientific">Panicum miliaceum</name>
    <name type="common">Proso millet</name>
    <name type="synonym">Broomcorn millet</name>
    <dbReference type="NCBI Taxonomy" id="4540"/>
    <lineage>
        <taxon>Eukaryota</taxon>
        <taxon>Viridiplantae</taxon>
        <taxon>Streptophyta</taxon>
        <taxon>Embryophyta</taxon>
        <taxon>Tracheophyta</taxon>
        <taxon>Spermatophyta</taxon>
        <taxon>Magnoliopsida</taxon>
        <taxon>Liliopsida</taxon>
        <taxon>Poales</taxon>
        <taxon>Poaceae</taxon>
        <taxon>PACMAD clade</taxon>
        <taxon>Panicoideae</taxon>
        <taxon>Panicodae</taxon>
        <taxon>Paniceae</taxon>
        <taxon>Panicinae</taxon>
        <taxon>Panicum</taxon>
        <taxon>Panicum sect. Panicum</taxon>
    </lineage>
</organism>
<reference evidence="3" key="1">
    <citation type="journal article" date="2019" name="Nat. Commun.">
        <title>The genome of broomcorn millet.</title>
        <authorList>
            <person name="Zou C."/>
            <person name="Miki D."/>
            <person name="Li D."/>
            <person name="Tang Q."/>
            <person name="Xiao L."/>
            <person name="Rajput S."/>
            <person name="Deng P."/>
            <person name="Jia W."/>
            <person name="Huang R."/>
            <person name="Zhang M."/>
            <person name="Sun Y."/>
            <person name="Hu J."/>
            <person name="Fu X."/>
            <person name="Schnable P.S."/>
            <person name="Li F."/>
            <person name="Zhang H."/>
            <person name="Feng B."/>
            <person name="Zhu X."/>
            <person name="Liu R."/>
            <person name="Schnable J.C."/>
            <person name="Zhu J.-K."/>
            <person name="Zhang H."/>
        </authorList>
    </citation>
    <scope>NUCLEOTIDE SEQUENCE [LARGE SCALE GENOMIC DNA]</scope>
</reference>
<protein>
    <submittedName>
        <fullName evidence="2">Uncharacterized protein</fullName>
    </submittedName>
</protein>
<gene>
    <name evidence="2" type="ORF">C2845_PM14G18450</name>
</gene>
<sequence>MKYCKWHNATSHDTNECKIFRQQIQSAIEQGRLKFEVPAKPVKPMKIDQHPFPTNMVDTGRNALETKVLTSESAKRSGVVDPRNQATMDDVKGKRWVEDKGEGSERSRRPVTSQFLLNKYQRQQKSSRHREKMIR</sequence>
<evidence type="ECO:0000313" key="3">
    <source>
        <dbReference type="Proteomes" id="UP000275267"/>
    </source>
</evidence>
<accession>A0A3L6PTP8</accession>